<evidence type="ECO:0000313" key="1">
    <source>
        <dbReference type="EMBL" id="BAU89380.1"/>
    </source>
</evidence>
<sequence length="318" mass="35133">MAEQYLRTVRLFADGREVFSAREKTGEAPGALRIRFQVQQMDASKPNVCSVIVTNPAPSSVKTFMQERKKISLSVGYQNHDQVVFKGEIIQTRSGREDITDTYMHVIARSMDRARNYATVNQALAAGHTYRDRIDVAVKAMREYGMEVGHIADLGNKKFPRNYIAFGMAKDLLREVCEGAGASWSIQNNVFQVVKNDQALPNSRVVLNSNTGLIGRPVQTIQGVEGRALLNPMLKPGGLVEINEKSVEQATINPAYRGEQYNSMIQRIAADGVYKLYVVEHIGDTRGLEFYTDFIGIANGDPISKALASRGISDAEGA</sequence>
<name>A0A160PDR1_9HYPH</name>
<protein>
    <recommendedName>
        <fullName evidence="3">Bacteriophage protein</fullName>
    </recommendedName>
</protein>
<evidence type="ECO:0000313" key="2">
    <source>
        <dbReference type="Proteomes" id="UP000218288"/>
    </source>
</evidence>
<dbReference type="Pfam" id="PF22759">
    <property type="entry name" value="E217_GP41"/>
    <property type="match status" value="1"/>
</dbReference>
<accession>A0A160PDR1</accession>
<dbReference type="OrthoDB" id="2087522at2"/>
<dbReference type="Proteomes" id="UP000218288">
    <property type="component" value="Chromosome"/>
</dbReference>
<evidence type="ECO:0008006" key="3">
    <source>
        <dbReference type="Google" id="ProtNLM"/>
    </source>
</evidence>
<dbReference type="NCBIfam" id="NF047561">
    <property type="entry name" value="orf58_phage_fam"/>
    <property type="match status" value="1"/>
</dbReference>
<dbReference type="RefSeq" id="WP_157914102.1">
    <property type="nucleotide sequence ID" value="NZ_AP014809.1"/>
</dbReference>
<organism evidence="1 2">
    <name type="scientific">Methylorubrum populi</name>
    <dbReference type="NCBI Taxonomy" id="223967"/>
    <lineage>
        <taxon>Bacteria</taxon>
        <taxon>Pseudomonadati</taxon>
        <taxon>Pseudomonadota</taxon>
        <taxon>Alphaproteobacteria</taxon>
        <taxon>Hyphomicrobiales</taxon>
        <taxon>Methylobacteriaceae</taxon>
        <taxon>Methylorubrum</taxon>
    </lineage>
</organism>
<dbReference type="AlphaFoldDB" id="A0A160PDR1"/>
<proteinExistence type="predicted"/>
<dbReference type="EMBL" id="AP014809">
    <property type="protein sequence ID" value="BAU89380.1"/>
    <property type="molecule type" value="Genomic_DNA"/>
</dbReference>
<dbReference type="InterPro" id="IPR054496">
    <property type="entry name" value="E217_GP41"/>
</dbReference>
<gene>
    <name evidence="1" type="ORF">MPPM_0775</name>
</gene>
<reference evidence="1 2" key="1">
    <citation type="journal article" date="2016" name="Genome Announc.">
        <title>Complete Genome Sequence of Methylobacterium populi P-1M, Isolated from Pink-Pigmented Household Biofilm.</title>
        <authorList>
            <person name="Morohoshi T."/>
            <person name="Ikeda T."/>
        </authorList>
    </citation>
    <scope>NUCLEOTIDE SEQUENCE [LARGE SCALE GENOMIC DNA]</scope>
    <source>
        <strain evidence="1 2">P-1M</strain>
    </source>
</reference>